<feature type="region of interest" description="Disordered" evidence="1">
    <location>
        <begin position="116"/>
        <end position="171"/>
    </location>
</feature>
<feature type="region of interest" description="Disordered" evidence="1">
    <location>
        <begin position="235"/>
        <end position="254"/>
    </location>
</feature>
<reference evidence="2" key="1">
    <citation type="submission" date="2025-08" db="UniProtKB">
        <authorList>
            <consortium name="Ensembl"/>
        </authorList>
    </citation>
    <scope>IDENTIFICATION</scope>
</reference>
<dbReference type="Proteomes" id="UP000694546">
    <property type="component" value="Chromosome 8"/>
</dbReference>
<feature type="compositionally biased region" description="Polar residues" evidence="1">
    <location>
        <begin position="489"/>
        <end position="509"/>
    </location>
</feature>
<reference evidence="2" key="2">
    <citation type="submission" date="2025-09" db="UniProtKB">
        <authorList>
            <consortium name="Ensembl"/>
        </authorList>
    </citation>
    <scope>IDENTIFICATION</scope>
</reference>
<name>A0A8C5FLA7_GADMO</name>
<organism evidence="2 3">
    <name type="scientific">Gadus morhua</name>
    <name type="common">Atlantic cod</name>
    <dbReference type="NCBI Taxonomy" id="8049"/>
    <lineage>
        <taxon>Eukaryota</taxon>
        <taxon>Metazoa</taxon>
        <taxon>Chordata</taxon>
        <taxon>Craniata</taxon>
        <taxon>Vertebrata</taxon>
        <taxon>Euteleostomi</taxon>
        <taxon>Actinopterygii</taxon>
        <taxon>Neopterygii</taxon>
        <taxon>Teleostei</taxon>
        <taxon>Neoteleostei</taxon>
        <taxon>Acanthomorphata</taxon>
        <taxon>Zeiogadaria</taxon>
        <taxon>Gadariae</taxon>
        <taxon>Gadiformes</taxon>
        <taxon>Gadoidei</taxon>
        <taxon>Gadidae</taxon>
        <taxon>Gadus</taxon>
    </lineage>
</organism>
<feature type="region of interest" description="Disordered" evidence="1">
    <location>
        <begin position="469"/>
        <end position="596"/>
    </location>
</feature>
<evidence type="ECO:0000313" key="3">
    <source>
        <dbReference type="Proteomes" id="UP000694546"/>
    </source>
</evidence>
<evidence type="ECO:0000313" key="2">
    <source>
        <dbReference type="Ensembl" id="ENSGMOP00000045189.1"/>
    </source>
</evidence>
<dbReference type="GeneTree" id="ENSGT00980000199119"/>
<protein>
    <submittedName>
        <fullName evidence="2">Uncharacterized protein</fullName>
    </submittedName>
</protein>
<dbReference type="OMA" id="HNGQQED"/>
<sequence length="703" mass="77592">SHFCYLLHLSIGNTNMDYPPHSLGSLLPHHHPIVDHSRSRYRGRPPSQPYYLFQWNLNPYHRYEGISVSFFPPGYGMVMPPFPPNPYLEAPLYILPQPHFQQLNYRRLIHSQFPGGSAPYQSQNRRLVSQPNAGVRETVSSEVQTEPTADASPRACSESGNGTGSTTPSDFISGKQSQVLVEHYTAAVAVAKGNQNLAKKDLGRGTVKRGQATPLSAPIGKRSCGVQEKSSCRLGSDVATPEVSDAPLPERGDQEVGLAKEIRCDSRTTKSKNLEDDIVLSHKEREDMAKIIGSPFYFREDHATTLNTLNDSAVLVDSIVADIHSRNGMSQNTPIESADQSQKVPDNELVLDEYEESALHEDAMQDPFSGHFQFKRKMDESVWSVESLAPYVPSQGWMMQNGLLDPEVIIEEILEDVQKRAPTTQSCNPTVHPRDRSLSRRFSLSANAFPVYIPPDTWSAEHHNLIHSNAYPPTTQRDEDTSVPAETLDPQTCGTGVPTPSSKEAQLQRDQGIDPSNAHASLLDETSQAVEEGGDMDESSEAVRSPTQKPCRVTERAENSPCSSKQVEAPLSNTRTENESPSSRQIREQELNGRVETNSAKNEQLAVEIPKNAVSPAKSDCGSQCSLLQHLTCTCNCHQEAETIQASSETAGNLSIPFMNMVVNALLTAVHNSSFIVIFKSFSSFVARKKMETNEKEQTQLST</sequence>
<dbReference type="AlphaFoldDB" id="A0A8C5FLA7"/>
<dbReference type="Ensembl" id="ENSGMOT00000059685.1">
    <property type="protein sequence ID" value="ENSGMOP00000045189.1"/>
    <property type="gene ID" value="ENSGMOG00000026489.1"/>
</dbReference>
<feature type="compositionally biased region" description="Polar residues" evidence="1">
    <location>
        <begin position="560"/>
        <end position="584"/>
    </location>
</feature>
<keyword evidence="3" id="KW-1185">Reference proteome</keyword>
<feature type="compositionally biased region" description="Polar residues" evidence="1">
    <location>
        <begin position="119"/>
        <end position="147"/>
    </location>
</feature>
<proteinExistence type="predicted"/>
<feature type="compositionally biased region" description="Polar residues" evidence="1">
    <location>
        <begin position="158"/>
        <end position="171"/>
    </location>
</feature>
<accession>A0A8C5FLA7</accession>
<evidence type="ECO:0000256" key="1">
    <source>
        <dbReference type="SAM" id="MobiDB-lite"/>
    </source>
</evidence>